<proteinExistence type="predicted"/>
<evidence type="ECO:0000313" key="2">
    <source>
        <dbReference type="Proteomes" id="UP000815677"/>
    </source>
</evidence>
<organism evidence="1 2">
    <name type="scientific">Mycena chlorophos</name>
    <name type="common">Agaric fungus</name>
    <name type="synonym">Agaricus chlorophos</name>
    <dbReference type="NCBI Taxonomy" id="658473"/>
    <lineage>
        <taxon>Eukaryota</taxon>
        <taxon>Fungi</taxon>
        <taxon>Dikarya</taxon>
        <taxon>Basidiomycota</taxon>
        <taxon>Agaricomycotina</taxon>
        <taxon>Agaricomycetes</taxon>
        <taxon>Agaricomycetidae</taxon>
        <taxon>Agaricales</taxon>
        <taxon>Marasmiineae</taxon>
        <taxon>Mycenaceae</taxon>
        <taxon>Mycena</taxon>
    </lineage>
</organism>
<evidence type="ECO:0000313" key="1">
    <source>
        <dbReference type="EMBL" id="GAT49425.1"/>
    </source>
</evidence>
<reference evidence="1" key="1">
    <citation type="submission" date="2014-09" db="EMBL/GenBank/DDBJ databases">
        <title>Genome sequence of the luminous mushroom Mycena chlorophos for searching fungal bioluminescence genes.</title>
        <authorList>
            <person name="Tanaka Y."/>
            <person name="Kasuga D."/>
            <person name="Oba Y."/>
            <person name="Hase S."/>
            <person name="Sato K."/>
            <person name="Oba Y."/>
            <person name="Sakakibara Y."/>
        </authorList>
    </citation>
    <scope>NUCLEOTIDE SEQUENCE</scope>
</reference>
<dbReference type="Proteomes" id="UP000815677">
    <property type="component" value="Unassembled WGS sequence"/>
</dbReference>
<feature type="non-terminal residue" evidence="1">
    <location>
        <position position="138"/>
    </location>
</feature>
<sequence>MQRAENNLEKSLIALLELLDDYRGEDPRWTAVHAMENISCVYIQPSGLDWITVMSLLEVSKLAQGELDSPSANNAPRISLPIIQRGFSKMVFDLVEEAGQCWGTHISDWNTPAAETAKKKILRNFALVQFGIEWILEA</sequence>
<protein>
    <submittedName>
        <fullName evidence="1">Uncharacterized protein</fullName>
    </submittedName>
</protein>
<name>A0ABQ0LEF9_MYCCL</name>
<dbReference type="EMBL" id="DF845481">
    <property type="protein sequence ID" value="GAT49425.1"/>
    <property type="molecule type" value="Genomic_DNA"/>
</dbReference>
<accession>A0ABQ0LEF9</accession>
<keyword evidence="2" id="KW-1185">Reference proteome</keyword>
<gene>
    <name evidence="1" type="ORF">MCHLO_06739</name>
</gene>